<evidence type="ECO:0000256" key="1">
    <source>
        <dbReference type="ARBA" id="ARBA00022448"/>
    </source>
</evidence>
<keyword evidence="2" id="KW-0597">Phosphoprotein</keyword>
<keyword evidence="5" id="KW-0598">Phosphotransferase system</keyword>
<dbReference type="RefSeq" id="WP_003814192.1">
    <property type="nucleotide sequence ID" value="NZ_AP018132.1"/>
</dbReference>
<evidence type="ECO:0000256" key="5">
    <source>
        <dbReference type="ARBA" id="ARBA00022683"/>
    </source>
</evidence>
<dbReference type="InterPro" id="IPR013012">
    <property type="entry name" value="PTS_EIIB_3"/>
</dbReference>
<dbReference type="Gene3D" id="3.40.50.2300">
    <property type="match status" value="1"/>
</dbReference>
<dbReference type="EMBL" id="LRPO01000039">
    <property type="protein sequence ID" value="KWZ80839.1"/>
    <property type="molecule type" value="Genomic_DNA"/>
</dbReference>
<evidence type="ECO:0000256" key="4">
    <source>
        <dbReference type="ARBA" id="ARBA00022679"/>
    </source>
</evidence>
<comment type="caution">
    <text evidence="10">The sequence shown here is derived from an EMBL/GenBank/DDBJ whole genome shotgun (WGS) entry which is preliminary data.</text>
</comment>
<evidence type="ECO:0000259" key="8">
    <source>
        <dbReference type="PROSITE" id="PS51100"/>
    </source>
</evidence>
<dbReference type="CDD" id="cd05564">
    <property type="entry name" value="PTS_IIB_chitobiose_lichenan"/>
    <property type="match status" value="1"/>
</dbReference>
<dbReference type="InterPro" id="IPR036095">
    <property type="entry name" value="PTS_EIIB-like_sf"/>
</dbReference>
<dbReference type="InterPro" id="IPR051819">
    <property type="entry name" value="PTS_sugar-specific_EIIB"/>
</dbReference>
<reference evidence="10 11" key="1">
    <citation type="submission" date="2016-01" db="EMBL/GenBank/DDBJ databases">
        <authorList>
            <person name="Oliw E.H."/>
        </authorList>
    </citation>
    <scope>NUCLEOTIDE SEQUENCE [LARGE SCALE GENOMIC DNA]</scope>
    <source>
        <strain evidence="10 11">MJR8628B</strain>
    </source>
</reference>
<dbReference type="GO" id="GO:0008982">
    <property type="term" value="F:protein-N(PI)-phosphohistidine-sugar phosphotransferase activity"/>
    <property type="evidence" value="ECO:0007669"/>
    <property type="project" value="InterPro"/>
</dbReference>
<dbReference type="PANTHER" id="PTHR34581:SF2">
    <property type="entry name" value="PTS SYSTEM N,N'-DIACETYLCHITOBIOSE-SPECIFIC EIIB COMPONENT"/>
    <property type="match status" value="1"/>
</dbReference>
<feature type="domain" description="PTS EIIB type-3" evidence="8">
    <location>
        <begin position="1"/>
        <end position="99"/>
    </location>
</feature>
<organism evidence="10 11">
    <name type="scientific">Bifidobacterium bifidum</name>
    <dbReference type="NCBI Taxonomy" id="1681"/>
    <lineage>
        <taxon>Bacteria</taxon>
        <taxon>Bacillati</taxon>
        <taxon>Actinomycetota</taxon>
        <taxon>Actinomycetes</taxon>
        <taxon>Bifidobacteriales</taxon>
        <taxon>Bifidobacteriaceae</taxon>
        <taxon>Bifidobacterium</taxon>
    </lineage>
</organism>
<dbReference type="InterPro" id="IPR003501">
    <property type="entry name" value="PTS_EIIB_2/3"/>
</dbReference>
<proteinExistence type="predicted"/>
<keyword evidence="4" id="KW-0808">Transferase</keyword>
<dbReference type="Pfam" id="PF02302">
    <property type="entry name" value="PTS_IIB"/>
    <property type="match status" value="1"/>
</dbReference>
<dbReference type="PANTHER" id="PTHR34581">
    <property type="entry name" value="PTS SYSTEM N,N'-DIACETYLCHITOBIOSE-SPECIFIC EIIB COMPONENT"/>
    <property type="match status" value="1"/>
</dbReference>
<dbReference type="OMA" id="YKIWAVS"/>
<dbReference type="PATRIC" id="fig|1681.45.peg.93"/>
<sequence>MHIVLCCNQGMSTSMLVKKMREAAVKNGVDVQIDAYPISEIEEKAPDAAVILLGPQVRFELNRVKGLFPNIPVESINPQDYGLVRGENVLNHAIELAGK</sequence>
<dbReference type="GO" id="GO:0009401">
    <property type="term" value="P:phosphoenolpyruvate-dependent sugar phosphotransferase system"/>
    <property type="evidence" value="ECO:0007669"/>
    <property type="project" value="UniProtKB-KW"/>
</dbReference>
<protein>
    <submittedName>
        <fullName evidence="9">PTS sugar transporter subunit IIB</fullName>
    </submittedName>
    <submittedName>
        <fullName evidence="10">PTS system, Lactose/Cellobiose specific IIB subunit</fullName>
    </submittedName>
</protein>
<evidence type="ECO:0000256" key="7">
    <source>
        <dbReference type="PROSITE-ProRule" id="PRU00423"/>
    </source>
</evidence>
<reference evidence="9 12" key="2">
    <citation type="journal article" date="2019" name="Nat. Med.">
        <title>A library of human gut bacterial isolates paired with longitudinal multiomics data enables mechanistic microbiome research.</title>
        <authorList>
            <person name="Poyet M."/>
            <person name="Groussin M."/>
            <person name="Gibbons S.M."/>
            <person name="Avila-Pacheco J."/>
            <person name="Jiang X."/>
            <person name="Kearney S.M."/>
            <person name="Perrotta A.R."/>
            <person name="Berdy B."/>
            <person name="Zhao S."/>
            <person name="Lieberman T.D."/>
            <person name="Swanson P.K."/>
            <person name="Smith M."/>
            <person name="Roesemann S."/>
            <person name="Alexander J.E."/>
            <person name="Rich S.A."/>
            <person name="Livny J."/>
            <person name="Vlamakis H."/>
            <person name="Clish C."/>
            <person name="Bullock K."/>
            <person name="Deik A."/>
            <person name="Scott J."/>
            <person name="Pierce K.A."/>
            <person name="Xavier R.J."/>
            <person name="Alm E.J."/>
        </authorList>
    </citation>
    <scope>NUCLEOTIDE SEQUENCE [LARGE SCALE GENOMIC DNA]</scope>
    <source>
        <strain evidence="9 12">BIOML-A13</strain>
    </source>
</reference>
<dbReference type="AlphaFoldDB" id="A0A0H2PAJ1"/>
<keyword evidence="1" id="KW-0813">Transport</keyword>
<evidence type="ECO:0000313" key="10">
    <source>
        <dbReference type="EMBL" id="KWZ80839.1"/>
    </source>
</evidence>
<keyword evidence="6" id="KW-0418">Kinase</keyword>
<evidence type="ECO:0000313" key="11">
    <source>
        <dbReference type="Proteomes" id="UP000070092"/>
    </source>
</evidence>
<evidence type="ECO:0000256" key="2">
    <source>
        <dbReference type="ARBA" id="ARBA00022553"/>
    </source>
</evidence>
<name>A0A0H2PAJ1_BIFBI</name>
<keyword evidence="3 9" id="KW-0762">Sugar transport</keyword>
<gene>
    <name evidence="9" type="ORF">GBA83_03710</name>
    <name evidence="10" type="ORF">HMPREF3196_01413</name>
</gene>
<dbReference type="Proteomes" id="UP000070092">
    <property type="component" value="Unassembled WGS sequence"/>
</dbReference>
<feature type="modified residue" description="Phosphocysteine; by EIIA" evidence="7">
    <location>
        <position position="7"/>
    </location>
</feature>
<dbReference type="PROSITE" id="PS51100">
    <property type="entry name" value="PTS_EIIB_TYPE_3"/>
    <property type="match status" value="1"/>
</dbReference>
<dbReference type="SUPFAM" id="SSF52794">
    <property type="entry name" value="PTS system IIB component-like"/>
    <property type="match status" value="1"/>
</dbReference>
<evidence type="ECO:0000313" key="12">
    <source>
        <dbReference type="Proteomes" id="UP000451386"/>
    </source>
</evidence>
<dbReference type="GO" id="GO:0016301">
    <property type="term" value="F:kinase activity"/>
    <property type="evidence" value="ECO:0007669"/>
    <property type="project" value="UniProtKB-KW"/>
</dbReference>
<dbReference type="EMBL" id="WDOP01000002">
    <property type="protein sequence ID" value="KAB7487112.1"/>
    <property type="molecule type" value="Genomic_DNA"/>
</dbReference>
<evidence type="ECO:0000313" key="9">
    <source>
        <dbReference type="EMBL" id="KAB7487112.1"/>
    </source>
</evidence>
<dbReference type="Proteomes" id="UP000451386">
    <property type="component" value="Unassembled WGS sequence"/>
</dbReference>
<accession>A0A0H2PAJ1</accession>
<evidence type="ECO:0000256" key="6">
    <source>
        <dbReference type="ARBA" id="ARBA00022777"/>
    </source>
</evidence>
<evidence type="ECO:0000256" key="3">
    <source>
        <dbReference type="ARBA" id="ARBA00022597"/>
    </source>
</evidence>